<keyword evidence="2" id="KW-1185">Reference proteome</keyword>
<sequence>MASLIISIESFLEELNYDVGDTILHINMDMEPWEVGELVDSVYPILRQKIPQVKLEVNGYRTYEEEYGGFLAHGVLTIDTKKLNKKDINFIREVIFQLS</sequence>
<dbReference type="RefSeq" id="WP_207561027.1">
    <property type="nucleotide sequence ID" value="NZ_CP046072.1"/>
</dbReference>
<evidence type="ECO:0000313" key="2">
    <source>
        <dbReference type="Proteomes" id="UP000671852"/>
    </source>
</evidence>
<organism evidence="1 2">
    <name type="scientific">Sulfurimonas aquatica</name>
    <dbReference type="NCBI Taxonomy" id="2672570"/>
    <lineage>
        <taxon>Bacteria</taxon>
        <taxon>Pseudomonadati</taxon>
        <taxon>Campylobacterota</taxon>
        <taxon>Epsilonproteobacteria</taxon>
        <taxon>Campylobacterales</taxon>
        <taxon>Sulfurimonadaceae</taxon>
        <taxon>Sulfurimonas</taxon>
    </lineage>
</organism>
<dbReference type="Proteomes" id="UP000671852">
    <property type="component" value="Chromosome"/>
</dbReference>
<accession>A0A975B157</accession>
<gene>
    <name evidence="1" type="ORF">GJV85_08820</name>
</gene>
<evidence type="ECO:0000313" key="1">
    <source>
        <dbReference type="EMBL" id="QSZ42210.1"/>
    </source>
</evidence>
<dbReference type="AlphaFoldDB" id="A0A975B157"/>
<protein>
    <submittedName>
        <fullName evidence="1">Uncharacterized protein</fullName>
    </submittedName>
</protein>
<reference evidence="1" key="2">
    <citation type="submission" date="2021-04" db="EMBL/GenBank/DDBJ databases">
        <title>Isolation and characterization of a novel species of the genus Sulfurimonas.</title>
        <authorList>
            <person name="Fukui M."/>
        </authorList>
    </citation>
    <scope>NUCLEOTIDE SEQUENCE</scope>
    <source>
        <strain evidence="1">H1576</strain>
    </source>
</reference>
<proteinExistence type="predicted"/>
<name>A0A975B157_9BACT</name>
<dbReference type="EMBL" id="CP046072">
    <property type="protein sequence ID" value="QSZ42210.1"/>
    <property type="molecule type" value="Genomic_DNA"/>
</dbReference>
<dbReference type="KEGG" id="saqt:GJV85_08820"/>
<reference evidence="1" key="1">
    <citation type="submission" date="2019-11" db="EMBL/GenBank/DDBJ databases">
        <authorList>
            <person name="Kojima H."/>
        </authorList>
    </citation>
    <scope>NUCLEOTIDE SEQUENCE</scope>
    <source>
        <strain evidence="1">H1576</strain>
    </source>
</reference>